<dbReference type="Gene3D" id="2.60.40.3500">
    <property type="match status" value="1"/>
</dbReference>
<organism evidence="12 13">
    <name type="scientific">Luteimonas aestuarii</name>
    <dbReference type="NCBI Taxonomy" id="453837"/>
    <lineage>
        <taxon>Bacteria</taxon>
        <taxon>Pseudomonadati</taxon>
        <taxon>Pseudomonadota</taxon>
        <taxon>Gammaproteobacteria</taxon>
        <taxon>Lysobacterales</taxon>
        <taxon>Lysobacteraceae</taxon>
        <taxon>Luteimonas</taxon>
    </lineage>
</organism>
<sequence>MRLRGINIQQVLLGIALLAALLWNLAYSSEIKDLRLSTGATGTRVEIHLDDRAEHKVLSLANPDRLVVDLPGSRFAAGLRLPPAAGIVSSVRNGQPVPGTARIVFDLSSPVVAMQPRYEDGPDGLRLILEWPGDGPADPIAQIAAATSPLASAATSPASSQIDPAVASADATSRIIAGLQGGATAVGDTPSNPASPPQPQPSSDPSLQRQVPTPTPAPATVAAATTPATIPPQVAQPPPPAARPPLAQAGTRPLVIAIDPGHGGQDPGAIGPAGTYEKHIVLAISRELARQINATPGMRAYLVRDRDEFVDLPQRARRARQAGADMFVSIHADAAHNRAAYGSSVYTLSTRGASSQQARWLADRENASDLVGGARLERDVLSNVLLDLAQSGHMKASQEAASHVLEGLRSVGKTHKPQVEYANFSVLRNADMPAMLVETGFISNADEEQRLKDPAHQRRLAEAVLKGIDRYFVNQPPPGTLYAARAAREAEAVAGGSR</sequence>
<keyword evidence="5" id="KW-0732">Signal</keyword>
<keyword evidence="13" id="KW-1185">Reference proteome</keyword>
<dbReference type="InterPro" id="IPR021731">
    <property type="entry name" value="AMIN_dom"/>
</dbReference>
<comment type="similarity">
    <text evidence="3">Belongs to the N-acetylmuramoyl-L-alanine amidase 3 family.</text>
</comment>
<evidence type="ECO:0000256" key="9">
    <source>
        <dbReference type="ARBA" id="ARBA00074581"/>
    </source>
</evidence>
<feature type="region of interest" description="Disordered" evidence="10">
    <location>
        <begin position="182"/>
        <end position="222"/>
    </location>
</feature>
<dbReference type="FunFam" id="3.40.630.40:FF:000001">
    <property type="entry name" value="N-acetylmuramoyl-L-alanine amidase"/>
    <property type="match status" value="1"/>
</dbReference>
<dbReference type="InterPro" id="IPR002508">
    <property type="entry name" value="MurNAc-LAA_cat"/>
</dbReference>
<evidence type="ECO:0000259" key="11">
    <source>
        <dbReference type="SMART" id="SM00646"/>
    </source>
</evidence>
<dbReference type="GO" id="GO:0071555">
    <property type="term" value="P:cell wall organization"/>
    <property type="evidence" value="ECO:0007669"/>
    <property type="project" value="UniProtKB-KW"/>
</dbReference>
<dbReference type="AlphaFoldDB" id="A0A4R5U4A7"/>
<dbReference type="Gene3D" id="3.40.630.40">
    <property type="entry name" value="Zn-dependent exopeptidases"/>
    <property type="match status" value="1"/>
</dbReference>
<dbReference type="EC" id="3.5.1.28" evidence="4"/>
<evidence type="ECO:0000256" key="7">
    <source>
        <dbReference type="ARBA" id="ARBA00022801"/>
    </source>
</evidence>
<dbReference type="InterPro" id="IPR050695">
    <property type="entry name" value="N-acetylmuramoyl_amidase_3"/>
</dbReference>
<dbReference type="GO" id="GO:0009253">
    <property type="term" value="P:peptidoglycan catabolic process"/>
    <property type="evidence" value="ECO:0007669"/>
    <property type="project" value="InterPro"/>
</dbReference>
<evidence type="ECO:0000256" key="6">
    <source>
        <dbReference type="ARBA" id="ARBA00022764"/>
    </source>
</evidence>
<evidence type="ECO:0000256" key="4">
    <source>
        <dbReference type="ARBA" id="ARBA00011901"/>
    </source>
</evidence>
<accession>A0A4R5U4A7</accession>
<evidence type="ECO:0000256" key="3">
    <source>
        <dbReference type="ARBA" id="ARBA00010860"/>
    </source>
</evidence>
<dbReference type="PANTHER" id="PTHR30404">
    <property type="entry name" value="N-ACETYLMURAMOYL-L-ALANINE AMIDASE"/>
    <property type="match status" value="1"/>
</dbReference>
<gene>
    <name evidence="12" type="ORF">E2F46_00865</name>
</gene>
<dbReference type="SUPFAM" id="SSF53187">
    <property type="entry name" value="Zn-dependent exopeptidases"/>
    <property type="match status" value="1"/>
</dbReference>
<evidence type="ECO:0000313" key="12">
    <source>
        <dbReference type="EMBL" id="TDK28474.1"/>
    </source>
</evidence>
<evidence type="ECO:0000256" key="5">
    <source>
        <dbReference type="ARBA" id="ARBA00022729"/>
    </source>
</evidence>
<name>A0A4R5U4A7_9GAMM</name>
<proteinExistence type="inferred from homology"/>
<dbReference type="GO" id="GO:0008745">
    <property type="term" value="F:N-acetylmuramoyl-L-alanine amidase activity"/>
    <property type="evidence" value="ECO:0007669"/>
    <property type="project" value="UniProtKB-EC"/>
</dbReference>
<dbReference type="Pfam" id="PF01520">
    <property type="entry name" value="Amidase_3"/>
    <property type="match status" value="1"/>
</dbReference>
<dbReference type="Proteomes" id="UP000294796">
    <property type="component" value="Unassembled WGS sequence"/>
</dbReference>
<evidence type="ECO:0000256" key="1">
    <source>
        <dbReference type="ARBA" id="ARBA00001561"/>
    </source>
</evidence>
<feature type="domain" description="MurNAc-LAA" evidence="11">
    <location>
        <begin position="316"/>
        <end position="469"/>
    </location>
</feature>
<dbReference type="EMBL" id="SMTF01000001">
    <property type="protein sequence ID" value="TDK28474.1"/>
    <property type="molecule type" value="Genomic_DNA"/>
</dbReference>
<comment type="subcellular location">
    <subcellularLocation>
        <location evidence="2">Periplasm</location>
    </subcellularLocation>
</comment>
<dbReference type="GO" id="GO:0030288">
    <property type="term" value="C:outer membrane-bounded periplasmic space"/>
    <property type="evidence" value="ECO:0007669"/>
    <property type="project" value="TreeGrafter"/>
</dbReference>
<evidence type="ECO:0000313" key="13">
    <source>
        <dbReference type="Proteomes" id="UP000294796"/>
    </source>
</evidence>
<keyword evidence="6" id="KW-0574">Periplasm</keyword>
<protein>
    <recommendedName>
        <fullName evidence="9">N-acetylmuramoyl-L-alanine amidase AmiC</fullName>
        <ecNumber evidence="4">3.5.1.28</ecNumber>
    </recommendedName>
</protein>
<evidence type="ECO:0000256" key="8">
    <source>
        <dbReference type="ARBA" id="ARBA00023316"/>
    </source>
</evidence>
<dbReference type="PANTHER" id="PTHR30404:SF0">
    <property type="entry name" value="N-ACETYLMURAMOYL-L-ALANINE AMIDASE AMIC"/>
    <property type="match status" value="1"/>
</dbReference>
<comment type="catalytic activity">
    <reaction evidence="1">
        <text>Hydrolyzes the link between N-acetylmuramoyl residues and L-amino acid residues in certain cell-wall glycopeptides.</text>
        <dbReference type="EC" id="3.5.1.28"/>
    </reaction>
</comment>
<comment type="caution">
    <text evidence="12">The sequence shown here is derived from an EMBL/GenBank/DDBJ whole genome shotgun (WGS) entry which is preliminary data.</text>
</comment>
<keyword evidence="7" id="KW-0378">Hydrolase</keyword>
<evidence type="ECO:0000256" key="2">
    <source>
        <dbReference type="ARBA" id="ARBA00004418"/>
    </source>
</evidence>
<keyword evidence="8" id="KW-0961">Cell wall biogenesis/degradation</keyword>
<dbReference type="Pfam" id="PF11741">
    <property type="entry name" value="AMIN"/>
    <property type="match status" value="1"/>
</dbReference>
<reference evidence="12 13" key="1">
    <citation type="submission" date="2019-03" db="EMBL/GenBank/DDBJ databases">
        <title>Luteimonas zhaokaii sp.nov., isolated from the rectal contents of Plateau pika in Yushu, Qinghai Province, China.</title>
        <authorList>
            <person name="Zhang G."/>
        </authorList>
    </citation>
    <scope>NUCLEOTIDE SEQUENCE [LARGE SCALE GENOMIC DNA]</scope>
    <source>
        <strain evidence="12 13">B9</strain>
    </source>
</reference>
<dbReference type="SMART" id="SM00646">
    <property type="entry name" value="Ami_3"/>
    <property type="match status" value="1"/>
</dbReference>
<dbReference type="OrthoDB" id="9806267at2"/>
<feature type="compositionally biased region" description="Pro residues" evidence="10">
    <location>
        <begin position="193"/>
        <end position="202"/>
    </location>
</feature>
<dbReference type="CDD" id="cd02696">
    <property type="entry name" value="MurNAc-LAA"/>
    <property type="match status" value="1"/>
</dbReference>
<evidence type="ECO:0000256" key="10">
    <source>
        <dbReference type="SAM" id="MobiDB-lite"/>
    </source>
</evidence>
<feature type="compositionally biased region" description="Low complexity" evidence="10">
    <location>
        <begin position="203"/>
        <end position="222"/>
    </location>
</feature>
<dbReference type="RefSeq" id="WP_133320295.1">
    <property type="nucleotide sequence ID" value="NZ_SMTF01000001.1"/>
</dbReference>